<organism evidence="2">
    <name type="scientific">Anaerolinea thermolimosa</name>
    <dbReference type="NCBI Taxonomy" id="229919"/>
    <lineage>
        <taxon>Bacteria</taxon>
        <taxon>Bacillati</taxon>
        <taxon>Chloroflexota</taxon>
        <taxon>Anaerolineae</taxon>
        <taxon>Anaerolineales</taxon>
        <taxon>Anaerolineaceae</taxon>
        <taxon>Anaerolinea</taxon>
    </lineage>
</organism>
<name>A0A7C4KHB1_9CHLR</name>
<dbReference type="GO" id="GO:0000731">
    <property type="term" value="P:DNA synthesis involved in DNA repair"/>
    <property type="evidence" value="ECO:0007669"/>
    <property type="project" value="TreeGrafter"/>
</dbReference>
<dbReference type="GO" id="GO:0005524">
    <property type="term" value="F:ATP binding"/>
    <property type="evidence" value="ECO:0007669"/>
    <property type="project" value="InterPro"/>
</dbReference>
<dbReference type="SUPFAM" id="SSF52540">
    <property type="entry name" value="P-loop containing nucleoside triphosphate hydrolases"/>
    <property type="match status" value="1"/>
</dbReference>
<dbReference type="InterPro" id="IPR003959">
    <property type="entry name" value="ATPase_AAA_core"/>
</dbReference>
<feature type="domain" description="ATPase AAA-type core" evidence="1">
    <location>
        <begin position="30"/>
        <end position="320"/>
    </location>
</feature>
<dbReference type="AlphaFoldDB" id="A0A7C4KHB1"/>
<gene>
    <name evidence="2" type="ORF">ENT37_07380</name>
</gene>
<accession>A0A7C4KHB1</accession>
<sequence length="383" mass="44236">MNKLQRFSRLQLKNWKNFANAEVSIQNRLFLVGPNASGKSNFLDVFRFLRDLASSGGGLQESIDRRGGATAIRCLAARRESDVEIHVEMEDPEGGVRWGYEIAFNQEKQQPPLLRKERVMRNHEDLLIRPDDEDRNDPARLTQTYLEQVNVNRPFRDMATFFESIRYLHIVPQLVREPDRSVGRHNDPFGGDFLEQIAKAPERTRNSRLRRIKEALLIAVPQLQEIEIWRDHRGTPHLRGKYQHWRPRGAWQTEEQFSDGTLRLMGLLWAAMEGEGPLLLEEPELSLHPEIVRFLPQMFARVQRLTGRQIFISTHSPDLLRDEGIGLDEVLLFIPGAEGTKVTPTETHQDIRKLLQGGLTLADVVIPKTRPERVEQLSLFAER</sequence>
<evidence type="ECO:0000313" key="2">
    <source>
        <dbReference type="EMBL" id="HGS21674.1"/>
    </source>
</evidence>
<comment type="caution">
    <text evidence="2">The sequence shown here is derived from an EMBL/GenBank/DDBJ whole genome shotgun (WGS) entry which is preliminary data.</text>
</comment>
<dbReference type="PIRSF" id="PIRSF029347">
    <property type="entry name" value="RecF"/>
    <property type="match status" value="1"/>
</dbReference>
<dbReference type="GO" id="GO:0016887">
    <property type="term" value="F:ATP hydrolysis activity"/>
    <property type="evidence" value="ECO:0007669"/>
    <property type="project" value="InterPro"/>
</dbReference>
<dbReference type="EMBL" id="DSYK01000368">
    <property type="protein sequence ID" value="HGS21674.1"/>
    <property type="molecule type" value="Genomic_DNA"/>
</dbReference>
<proteinExistence type="predicted"/>
<dbReference type="InterPro" id="IPR027417">
    <property type="entry name" value="P-loop_NTPase"/>
</dbReference>
<protein>
    <submittedName>
        <fullName evidence="2">Chromosome segregation protein SMC</fullName>
    </submittedName>
</protein>
<reference evidence="2" key="1">
    <citation type="journal article" date="2020" name="mSystems">
        <title>Genome- and Community-Level Interaction Insights into Carbon Utilization and Element Cycling Functions of Hydrothermarchaeota in Hydrothermal Sediment.</title>
        <authorList>
            <person name="Zhou Z."/>
            <person name="Liu Y."/>
            <person name="Xu W."/>
            <person name="Pan J."/>
            <person name="Luo Z.H."/>
            <person name="Li M."/>
        </authorList>
    </citation>
    <scope>NUCLEOTIDE SEQUENCE [LARGE SCALE GENOMIC DNA]</scope>
    <source>
        <strain evidence="2">SpSt-573</strain>
    </source>
</reference>
<dbReference type="Pfam" id="PF13304">
    <property type="entry name" value="AAA_21"/>
    <property type="match status" value="1"/>
</dbReference>
<dbReference type="PANTHER" id="PTHR32182">
    <property type="entry name" value="DNA REPLICATION AND REPAIR PROTEIN RECF"/>
    <property type="match status" value="1"/>
</dbReference>
<dbReference type="GO" id="GO:0006302">
    <property type="term" value="P:double-strand break repair"/>
    <property type="evidence" value="ECO:0007669"/>
    <property type="project" value="TreeGrafter"/>
</dbReference>
<dbReference type="InterPro" id="IPR014555">
    <property type="entry name" value="RecF-like"/>
</dbReference>
<dbReference type="Gene3D" id="3.40.50.300">
    <property type="entry name" value="P-loop containing nucleotide triphosphate hydrolases"/>
    <property type="match status" value="1"/>
</dbReference>
<evidence type="ECO:0000259" key="1">
    <source>
        <dbReference type="Pfam" id="PF13304"/>
    </source>
</evidence>
<dbReference type="PANTHER" id="PTHR32182:SF22">
    <property type="entry name" value="ATP-DEPENDENT ENDONUCLEASE, OLD FAMILY-RELATED"/>
    <property type="match status" value="1"/>
</dbReference>